<keyword evidence="2" id="KW-1185">Reference proteome</keyword>
<accession>A0A816HKJ4</accession>
<dbReference type="SUPFAM" id="SSF48726">
    <property type="entry name" value="Immunoglobulin"/>
    <property type="match status" value="1"/>
</dbReference>
<dbReference type="Gene3D" id="2.60.40.10">
    <property type="entry name" value="Immunoglobulins"/>
    <property type="match status" value="1"/>
</dbReference>
<evidence type="ECO:0000313" key="2">
    <source>
        <dbReference type="Proteomes" id="UP000663828"/>
    </source>
</evidence>
<reference evidence="1" key="1">
    <citation type="submission" date="2021-02" db="EMBL/GenBank/DDBJ databases">
        <authorList>
            <person name="Nowell W R."/>
        </authorList>
    </citation>
    <scope>NUCLEOTIDE SEQUENCE</scope>
</reference>
<dbReference type="Proteomes" id="UP000663828">
    <property type="component" value="Unassembled WGS sequence"/>
</dbReference>
<sequence>MQINWLRHDQIINDVNILTKTYPIDHQCSETIMEIVDLSEYQFGRYECQAENILGRNSVFVDVEQSSRIVKTKHYEHHANEFNRNGRTALLIDKDQQSNNTHSILRI</sequence>
<dbReference type="InterPro" id="IPR036179">
    <property type="entry name" value="Ig-like_dom_sf"/>
</dbReference>
<evidence type="ECO:0000313" key="1">
    <source>
        <dbReference type="EMBL" id="CAF1689549.1"/>
    </source>
</evidence>
<dbReference type="AlphaFoldDB" id="A0A816HKJ4"/>
<name>A0A816HKJ4_ADIRI</name>
<evidence type="ECO:0008006" key="3">
    <source>
        <dbReference type="Google" id="ProtNLM"/>
    </source>
</evidence>
<comment type="caution">
    <text evidence="1">The sequence shown here is derived from an EMBL/GenBank/DDBJ whole genome shotgun (WGS) entry which is preliminary data.</text>
</comment>
<organism evidence="1 2">
    <name type="scientific">Adineta ricciae</name>
    <name type="common">Rotifer</name>
    <dbReference type="NCBI Taxonomy" id="249248"/>
    <lineage>
        <taxon>Eukaryota</taxon>
        <taxon>Metazoa</taxon>
        <taxon>Spiralia</taxon>
        <taxon>Gnathifera</taxon>
        <taxon>Rotifera</taxon>
        <taxon>Eurotatoria</taxon>
        <taxon>Bdelloidea</taxon>
        <taxon>Adinetida</taxon>
        <taxon>Adinetidae</taxon>
        <taxon>Adineta</taxon>
    </lineage>
</organism>
<dbReference type="EMBL" id="CAJNOR010019384">
    <property type="protein sequence ID" value="CAF1689549.1"/>
    <property type="molecule type" value="Genomic_DNA"/>
</dbReference>
<dbReference type="InterPro" id="IPR013783">
    <property type="entry name" value="Ig-like_fold"/>
</dbReference>
<gene>
    <name evidence="1" type="ORF">XAT740_LOCUS63354</name>
</gene>
<proteinExistence type="predicted"/>
<protein>
    <recommendedName>
        <fullName evidence="3">Ig-like domain-containing protein</fullName>
    </recommendedName>
</protein>
<feature type="non-terminal residue" evidence="1">
    <location>
        <position position="1"/>
    </location>
</feature>